<accession>A0ABX8XJN4</accession>
<sequence>MPGTGGDGANKPPRTLAEKLSRLREARAPEGGKPPSWDALAKQISDKTGVAVSGAYLWELGTGKPGTNVTLKHLKAFKEFFGRSISYFVDDEVAFEDDEQAQLALLKELSRLGIKQIRLQNMEGDASQETVTDLLGRLQTLDTLRNTDVREIALQVTDLTAKQREALTSLIGKPSLLDVLPRTVGLLEAAAGLDDEQIASTARALGQPDVLQALQDEGVCEIARQCRELLPSSREAVLSMIAQLGRLETGKA</sequence>
<dbReference type="Proteomes" id="UP000827138">
    <property type="component" value="Chromosome"/>
</dbReference>
<protein>
    <recommendedName>
        <fullName evidence="4">XRE family transcriptional regulator</fullName>
    </recommendedName>
</protein>
<dbReference type="Gene3D" id="1.10.260.40">
    <property type="entry name" value="lambda repressor-like DNA-binding domains"/>
    <property type="match status" value="1"/>
</dbReference>
<dbReference type="EMBL" id="CP080647">
    <property type="protein sequence ID" value="QYX76076.1"/>
    <property type="molecule type" value="Genomic_DNA"/>
</dbReference>
<feature type="compositionally biased region" description="Basic and acidic residues" evidence="1">
    <location>
        <begin position="16"/>
        <end position="30"/>
    </location>
</feature>
<evidence type="ECO:0000256" key="1">
    <source>
        <dbReference type="SAM" id="MobiDB-lite"/>
    </source>
</evidence>
<organism evidence="2 3">
    <name type="scientific">Streptomyces akebiae</name>
    <dbReference type="NCBI Taxonomy" id="2865673"/>
    <lineage>
        <taxon>Bacteria</taxon>
        <taxon>Bacillati</taxon>
        <taxon>Actinomycetota</taxon>
        <taxon>Actinomycetes</taxon>
        <taxon>Kitasatosporales</taxon>
        <taxon>Streptomycetaceae</taxon>
        <taxon>Streptomyces</taxon>
    </lineage>
</organism>
<proteinExistence type="predicted"/>
<dbReference type="RefSeq" id="WP_220645213.1">
    <property type="nucleotide sequence ID" value="NZ_CP080647.1"/>
</dbReference>
<evidence type="ECO:0000313" key="2">
    <source>
        <dbReference type="EMBL" id="QYX76076.1"/>
    </source>
</evidence>
<dbReference type="InterPro" id="IPR010982">
    <property type="entry name" value="Lambda_DNA-bd_dom_sf"/>
</dbReference>
<keyword evidence="3" id="KW-1185">Reference proteome</keyword>
<gene>
    <name evidence="2" type="ORF">K1J60_05780</name>
</gene>
<evidence type="ECO:0000313" key="3">
    <source>
        <dbReference type="Proteomes" id="UP000827138"/>
    </source>
</evidence>
<evidence type="ECO:0008006" key="4">
    <source>
        <dbReference type="Google" id="ProtNLM"/>
    </source>
</evidence>
<feature type="region of interest" description="Disordered" evidence="1">
    <location>
        <begin position="1"/>
        <end position="38"/>
    </location>
</feature>
<name>A0ABX8XJN4_9ACTN</name>
<reference evidence="2 3" key="1">
    <citation type="submission" date="2021-08" db="EMBL/GenBank/DDBJ databases">
        <authorList>
            <person name="Ping M."/>
        </authorList>
    </citation>
    <scope>NUCLEOTIDE SEQUENCE [LARGE SCALE GENOMIC DNA]</scope>
    <source>
        <strain evidence="2 3">MG28</strain>
    </source>
</reference>